<sequence length="43" mass="4533">HLTLSATIITMVGSCNMLPTGGDMNHTPCQTGMCRRPACNNLA</sequence>
<reference evidence="1" key="3">
    <citation type="submission" date="2022-06" db="UniProtKB">
        <authorList>
            <consortium name="EnsemblPlants"/>
        </authorList>
    </citation>
    <scope>IDENTIFICATION</scope>
</reference>
<dbReference type="Gramene" id="TuG1812G0200005940.01.T01">
    <property type="protein sequence ID" value="TuG1812G0200005940.01.T01.cds240223"/>
    <property type="gene ID" value="TuG1812G0200005940.01"/>
</dbReference>
<evidence type="ECO:0000313" key="1">
    <source>
        <dbReference type="EnsemblPlants" id="TuG1812G0200005940.01.T01.cds240223"/>
    </source>
</evidence>
<name>A0A8R7TPB8_TRIUA</name>
<proteinExistence type="predicted"/>
<evidence type="ECO:0000313" key="2">
    <source>
        <dbReference type="Proteomes" id="UP000015106"/>
    </source>
</evidence>
<reference evidence="1" key="2">
    <citation type="submission" date="2018-03" db="EMBL/GenBank/DDBJ databases">
        <title>The Triticum urartu genome reveals the dynamic nature of wheat genome evolution.</title>
        <authorList>
            <person name="Ling H."/>
            <person name="Ma B."/>
            <person name="Shi X."/>
            <person name="Liu H."/>
            <person name="Dong L."/>
            <person name="Sun H."/>
            <person name="Cao Y."/>
            <person name="Gao Q."/>
            <person name="Zheng S."/>
            <person name="Li Y."/>
            <person name="Yu Y."/>
            <person name="Du H."/>
            <person name="Qi M."/>
            <person name="Li Y."/>
            <person name="Yu H."/>
            <person name="Cui Y."/>
            <person name="Wang N."/>
            <person name="Chen C."/>
            <person name="Wu H."/>
            <person name="Zhao Y."/>
            <person name="Zhang J."/>
            <person name="Li Y."/>
            <person name="Zhou W."/>
            <person name="Zhang B."/>
            <person name="Hu W."/>
            <person name="Eijk M."/>
            <person name="Tang J."/>
            <person name="Witsenboer H."/>
            <person name="Zhao S."/>
            <person name="Li Z."/>
            <person name="Zhang A."/>
            <person name="Wang D."/>
            <person name="Liang C."/>
        </authorList>
    </citation>
    <scope>NUCLEOTIDE SEQUENCE [LARGE SCALE GENOMIC DNA]</scope>
    <source>
        <strain evidence="1">cv. G1812</strain>
    </source>
</reference>
<dbReference type="EnsemblPlants" id="TuG1812G0200005940.01.T01">
    <property type="protein sequence ID" value="TuG1812G0200005940.01.T01.cds240223"/>
    <property type="gene ID" value="TuG1812G0200005940.01"/>
</dbReference>
<accession>A0A8R7TPB8</accession>
<organism evidence="1 2">
    <name type="scientific">Triticum urartu</name>
    <name type="common">Red wild einkorn</name>
    <name type="synonym">Crithodium urartu</name>
    <dbReference type="NCBI Taxonomy" id="4572"/>
    <lineage>
        <taxon>Eukaryota</taxon>
        <taxon>Viridiplantae</taxon>
        <taxon>Streptophyta</taxon>
        <taxon>Embryophyta</taxon>
        <taxon>Tracheophyta</taxon>
        <taxon>Spermatophyta</taxon>
        <taxon>Magnoliopsida</taxon>
        <taxon>Liliopsida</taxon>
        <taxon>Poales</taxon>
        <taxon>Poaceae</taxon>
        <taxon>BOP clade</taxon>
        <taxon>Pooideae</taxon>
        <taxon>Triticodae</taxon>
        <taxon>Triticeae</taxon>
        <taxon>Triticinae</taxon>
        <taxon>Triticum</taxon>
    </lineage>
</organism>
<reference evidence="2" key="1">
    <citation type="journal article" date="2013" name="Nature">
        <title>Draft genome of the wheat A-genome progenitor Triticum urartu.</title>
        <authorList>
            <person name="Ling H.Q."/>
            <person name="Zhao S."/>
            <person name="Liu D."/>
            <person name="Wang J."/>
            <person name="Sun H."/>
            <person name="Zhang C."/>
            <person name="Fan H."/>
            <person name="Li D."/>
            <person name="Dong L."/>
            <person name="Tao Y."/>
            <person name="Gao C."/>
            <person name="Wu H."/>
            <person name="Li Y."/>
            <person name="Cui Y."/>
            <person name="Guo X."/>
            <person name="Zheng S."/>
            <person name="Wang B."/>
            <person name="Yu K."/>
            <person name="Liang Q."/>
            <person name="Yang W."/>
            <person name="Lou X."/>
            <person name="Chen J."/>
            <person name="Feng M."/>
            <person name="Jian J."/>
            <person name="Zhang X."/>
            <person name="Luo G."/>
            <person name="Jiang Y."/>
            <person name="Liu J."/>
            <person name="Wang Z."/>
            <person name="Sha Y."/>
            <person name="Zhang B."/>
            <person name="Wu H."/>
            <person name="Tang D."/>
            <person name="Shen Q."/>
            <person name="Xue P."/>
            <person name="Zou S."/>
            <person name="Wang X."/>
            <person name="Liu X."/>
            <person name="Wang F."/>
            <person name="Yang Y."/>
            <person name="An X."/>
            <person name="Dong Z."/>
            <person name="Zhang K."/>
            <person name="Zhang X."/>
            <person name="Luo M.C."/>
            <person name="Dvorak J."/>
            <person name="Tong Y."/>
            <person name="Wang J."/>
            <person name="Yang H."/>
            <person name="Li Z."/>
            <person name="Wang D."/>
            <person name="Zhang A."/>
            <person name="Wang J."/>
        </authorList>
    </citation>
    <scope>NUCLEOTIDE SEQUENCE</scope>
    <source>
        <strain evidence="2">cv. G1812</strain>
    </source>
</reference>
<keyword evidence="2" id="KW-1185">Reference proteome</keyword>
<dbReference type="Proteomes" id="UP000015106">
    <property type="component" value="Chromosome 2"/>
</dbReference>
<dbReference type="AlphaFoldDB" id="A0A8R7TPB8"/>
<protein>
    <submittedName>
        <fullName evidence="1">Uncharacterized protein</fullName>
    </submittedName>
</protein>